<dbReference type="SMART" id="SM00249">
    <property type="entry name" value="PHD"/>
    <property type="match status" value="1"/>
</dbReference>
<protein>
    <recommendedName>
        <fullName evidence="4">[histone H3]-trimethyl-L-lysine(4) demethylase</fullName>
        <ecNumber evidence="4">1.14.11.67</ecNumber>
    </recommendedName>
</protein>
<keyword evidence="11" id="KW-0560">Oxidoreductase</keyword>
<keyword evidence="7 15" id="KW-0863">Zinc-finger</keyword>
<reference evidence="21" key="1">
    <citation type="submission" date="2021-02" db="EMBL/GenBank/DDBJ databases">
        <authorList>
            <person name="Nowell W R."/>
        </authorList>
    </citation>
    <scope>NUCLEOTIDE SEQUENCE</scope>
</reference>
<keyword evidence="10" id="KW-0223">Dioxygenase</keyword>
<evidence type="ECO:0000256" key="1">
    <source>
        <dbReference type="ARBA" id="ARBA00001954"/>
    </source>
</evidence>
<dbReference type="SMART" id="SM00558">
    <property type="entry name" value="JmjC"/>
    <property type="match status" value="1"/>
</dbReference>
<comment type="similarity">
    <text evidence="3">Belongs to the JARID1 histone demethylase family.</text>
</comment>
<feature type="compositionally biased region" description="Low complexity" evidence="16">
    <location>
        <begin position="1364"/>
        <end position="1375"/>
    </location>
</feature>
<evidence type="ECO:0000256" key="2">
    <source>
        <dbReference type="ARBA" id="ARBA00004123"/>
    </source>
</evidence>
<keyword evidence="6" id="KW-0677">Repeat</keyword>
<dbReference type="InterPro" id="IPR048615">
    <property type="entry name" value="KDM5_C-hel"/>
</dbReference>
<evidence type="ECO:0000259" key="19">
    <source>
        <dbReference type="PROSITE" id="PS51183"/>
    </source>
</evidence>
<keyword evidence="8" id="KW-0862">Zinc</keyword>
<feature type="domain" description="ARID" evidence="18">
    <location>
        <begin position="93"/>
        <end position="182"/>
    </location>
</feature>
<evidence type="ECO:0000256" key="11">
    <source>
        <dbReference type="ARBA" id="ARBA00023002"/>
    </source>
</evidence>
<evidence type="ECO:0000256" key="13">
    <source>
        <dbReference type="ARBA" id="ARBA00023242"/>
    </source>
</evidence>
<sequence>MGLLSRDPSGFCQKMTTSEFVFIPPPEAPVFYPTYNEFQDPLEYIEKIRPIASRTGICKIVPPKDWQPPFCVQIENFKFTPRIQRINELEAGTRVKLTFYERLTRLFDSQGIKLKIPTVEKQTLDLAKLHKIVKDEGGYDICCSQKKWSLISRKMSFRDAQTSRTLKQHYEKLLLSYDVYEAGIYQASKETSSQDTLTDFQVDYMASPELKKLQFHGAGPKTAVPSSTATQNEKSEPVDSLSSSSSTAVRNTNKRKETPTIVEDPFDNFLCKSCNRGDDDAYLLICDRCDNCYHTYCLIPPLIEIPRGQWRCPKCVAQLYQTACPLDAYGFEQSRKQFTLQEFGEMADNFKQTYFQKELHNITCEEVEKEFWRVLASPTASVKVEYGADLPTGELGSGFPTVKSKDLSDQDKKYLNSPWNLNNFAYHYKSVLRYLNADISGMKIPWAYVGMLFSCFCWHVEDHWSYSINYLHWGEPKTWYGVPGTSAEKLETCFKSYAPELFAKTPDLLHHLVTIMSPSILMKDGVPVVRLNQYAGEFVVTFPRAYHTGFNQGYNFAEAVNFCPADWLLMGRCAIDHYKEVKRYSVFSHDELVCKLASECQYLDPAIGEATKFELESIVKHEKNGRKLAYDHGAANGDRVCFELMPDDERQCDYCKTTCFLSAVSCSCKPNVLVCINHIDQLCTCIPPSYCLWFRYTCEEMSDMLEALRERLDLCQKWKSLVNRLISNDHSVLVDFNELERHTASGALCLRDDIRLKMEQKLSQALECRQIAKQLLKRLTYKNDNNDIKDEDNLTSGNKQKVTLGELHQLSTKIKQIGITFTEMVNVQTILSDCIRYQDDVQKLLLSDQLQIPSVYTPYIDRSDQFYIQLPIVDKLHSYYQASLWKELVQRTIAQTPTITKLKNLLASGQQFCHLHPQIHQTCQDLQEQLNLQELWEEKSRLLMKQDPSPTLEILEKFVENALKSSVNLPSINKLKTTIEDCKQWNQTFEQLQSSEHYPFLYRLEQMYSEAKLLNVDLFPLKQIDQTIAHATIWLDKTLQTFKKHNSQLTLLEIITPRVSFNDKKLKRRRKTGGGGSSGSSDNAPSELMGTLDERLLDAMEDEKDPATIYQIYRDSTRKEIEAICDLRENNQSKQSDACSTYCLCEKQYQENMTKCQCLSRSSDTSSTTLILNNNNSRSLSPEPSTSSLIWWCDSCIRSCRPRLEDVVKLLANLQKLTVRLPEGEILQCLTERAMTWQDKAKQFLNTPIITDMAIKQEPTLHYKTSIFDENDSDNLNSLKSKSCKISGNNDHSFPKYYVEQVEQLLMEGALLEISVDEIKSLTKLLHKHRTLSMSSDRPKMARVSSTSTTQDDGRKSFEKVKPSKSATTATTTTSARKRKSQEHTAAAATSSKAPVRRSSTKRSRKSTPKQQQQLRSNSTTINAAPNDTLKILDQSNITTFPLSSTPSSNTNTSAEFSSLLTSVPQENADETQLLSESDHDEQEENLVLQNHDHEYEGDGITTAASTNDDKCALDSQCFKPSVCVGLTTIKRNDEFKCKFCKQH</sequence>
<dbReference type="SUPFAM" id="SSF51197">
    <property type="entry name" value="Clavaminate synthase-like"/>
    <property type="match status" value="1"/>
</dbReference>
<dbReference type="Pfam" id="PF00628">
    <property type="entry name" value="PHD"/>
    <property type="match status" value="1"/>
</dbReference>
<dbReference type="PROSITE" id="PS50016">
    <property type="entry name" value="ZF_PHD_2"/>
    <property type="match status" value="1"/>
</dbReference>
<evidence type="ECO:0000256" key="10">
    <source>
        <dbReference type="ARBA" id="ARBA00022964"/>
    </source>
</evidence>
<feature type="compositionally biased region" description="Polar residues" evidence="16">
    <location>
        <begin position="1409"/>
        <end position="1426"/>
    </location>
</feature>
<dbReference type="Gene3D" id="2.60.120.650">
    <property type="entry name" value="Cupin"/>
    <property type="match status" value="2"/>
</dbReference>
<dbReference type="Pfam" id="PF01388">
    <property type="entry name" value="ARID"/>
    <property type="match status" value="1"/>
</dbReference>
<feature type="domain" description="PHD-type" evidence="17">
    <location>
        <begin position="268"/>
        <end position="318"/>
    </location>
</feature>
<dbReference type="InterPro" id="IPR003347">
    <property type="entry name" value="JmjC_dom"/>
</dbReference>
<evidence type="ECO:0000256" key="14">
    <source>
        <dbReference type="ARBA" id="ARBA00048734"/>
    </source>
</evidence>
<feature type="compositionally biased region" description="Basic and acidic residues" evidence="16">
    <location>
        <begin position="1352"/>
        <end position="1362"/>
    </location>
</feature>
<dbReference type="InterPro" id="IPR013083">
    <property type="entry name" value="Znf_RING/FYVE/PHD"/>
</dbReference>
<evidence type="ECO:0000256" key="15">
    <source>
        <dbReference type="PROSITE-ProRule" id="PRU00146"/>
    </source>
</evidence>
<dbReference type="EMBL" id="CAJOBC010002254">
    <property type="protein sequence ID" value="CAF3723791.1"/>
    <property type="molecule type" value="Genomic_DNA"/>
</dbReference>
<dbReference type="SUPFAM" id="SSF57903">
    <property type="entry name" value="FYVE/PHD zinc finger"/>
    <property type="match status" value="1"/>
</dbReference>
<dbReference type="GO" id="GO:0006355">
    <property type="term" value="P:regulation of DNA-templated transcription"/>
    <property type="evidence" value="ECO:0007669"/>
    <property type="project" value="TreeGrafter"/>
</dbReference>
<evidence type="ECO:0000259" key="17">
    <source>
        <dbReference type="PROSITE" id="PS50016"/>
    </source>
</evidence>
<dbReference type="GO" id="GO:0005634">
    <property type="term" value="C:nucleus"/>
    <property type="evidence" value="ECO:0007669"/>
    <property type="project" value="UniProtKB-SubCell"/>
</dbReference>
<dbReference type="Pfam" id="PF02375">
    <property type="entry name" value="JmjN"/>
    <property type="match status" value="1"/>
</dbReference>
<dbReference type="SMART" id="SM00501">
    <property type="entry name" value="BRIGHT"/>
    <property type="match status" value="1"/>
</dbReference>
<feature type="compositionally biased region" description="Basic residues" evidence="16">
    <location>
        <begin position="1395"/>
        <end position="1408"/>
    </location>
</feature>
<evidence type="ECO:0000313" key="23">
    <source>
        <dbReference type="Proteomes" id="UP000663829"/>
    </source>
</evidence>
<feature type="domain" description="JmjN" evidence="19">
    <location>
        <begin position="28"/>
        <end position="69"/>
    </location>
</feature>
<dbReference type="GO" id="GO:0008270">
    <property type="term" value="F:zinc ion binding"/>
    <property type="evidence" value="ECO:0007669"/>
    <property type="project" value="UniProtKB-KW"/>
</dbReference>
<dbReference type="GO" id="GO:0003677">
    <property type="term" value="F:DNA binding"/>
    <property type="evidence" value="ECO:0007669"/>
    <property type="project" value="InterPro"/>
</dbReference>
<keyword evidence="13" id="KW-0539">Nucleus</keyword>
<comment type="cofactor">
    <cofactor evidence="1">
        <name>Fe(2+)</name>
        <dbReference type="ChEBI" id="CHEBI:29033"/>
    </cofactor>
</comment>
<dbReference type="PROSITE" id="PS01359">
    <property type="entry name" value="ZF_PHD_1"/>
    <property type="match status" value="1"/>
</dbReference>
<feature type="region of interest" description="Disordered" evidence="16">
    <location>
        <begin position="218"/>
        <end position="256"/>
    </location>
</feature>
<dbReference type="InterPro" id="IPR004198">
    <property type="entry name" value="Znf_C5HC2"/>
</dbReference>
<dbReference type="PANTHER" id="PTHR10694">
    <property type="entry name" value="LYSINE-SPECIFIC DEMETHYLASE"/>
    <property type="match status" value="1"/>
</dbReference>
<keyword evidence="5" id="KW-0479">Metal-binding</keyword>
<proteinExistence type="inferred from homology"/>
<dbReference type="Pfam" id="PF02928">
    <property type="entry name" value="zf-C5HC2"/>
    <property type="match status" value="1"/>
</dbReference>
<dbReference type="InterPro" id="IPR001606">
    <property type="entry name" value="ARID_dom"/>
</dbReference>
<dbReference type="PROSITE" id="PS51011">
    <property type="entry name" value="ARID"/>
    <property type="match status" value="1"/>
</dbReference>
<evidence type="ECO:0000256" key="7">
    <source>
        <dbReference type="ARBA" id="ARBA00022771"/>
    </source>
</evidence>
<dbReference type="InterPro" id="IPR019786">
    <property type="entry name" value="Zinc_finger_PHD-type_CS"/>
</dbReference>
<dbReference type="CDD" id="cd15515">
    <property type="entry name" value="PHD1_KDM5A_like"/>
    <property type="match status" value="1"/>
</dbReference>
<evidence type="ECO:0000313" key="22">
    <source>
        <dbReference type="EMBL" id="CAF3723791.1"/>
    </source>
</evidence>
<keyword evidence="23" id="KW-1185">Reference proteome</keyword>
<dbReference type="InterPro" id="IPR019787">
    <property type="entry name" value="Znf_PHD-finger"/>
</dbReference>
<dbReference type="SMART" id="SM01014">
    <property type="entry name" value="ARID"/>
    <property type="match status" value="1"/>
</dbReference>
<accession>A0A814CQJ5</accession>
<comment type="subcellular location">
    <subcellularLocation>
        <location evidence="2">Nucleus</location>
    </subcellularLocation>
</comment>
<feature type="domain" description="JmjC" evidence="20">
    <location>
        <begin position="413"/>
        <end position="579"/>
    </location>
</feature>
<evidence type="ECO:0000256" key="6">
    <source>
        <dbReference type="ARBA" id="ARBA00022737"/>
    </source>
</evidence>
<comment type="catalytic activity">
    <reaction evidence="14">
        <text>N(6),N(6),N(6)-trimethyl-L-lysyl(4)-[histone H3] + 3 2-oxoglutarate + 3 O2 = L-lysyl(4)-[histone H3] + 3 formaldehyde + 3 succinate + 3 CO2</text>
        <dbReference type="Rhea" id="RHEA:60208"/>
        <dbReference type="Rhea" id="RHEA-COMP:15537"/>
        <dbReference type="Rhea" id="RHEA-COMP:15547"/>
        <dbReference type="ChEBI" id="CHEBI:15379"/>
        <dbReference type="ChEBI" id="CHEBI:16526"/>
        <dbReference type="ChEBI" id="CHEBI:16810"/>
        <dbReference type="ChEBI" id="CHEBI:16842"/>
        <dbReference type="ChEBI" id="CHEBI:29969"/>
        <dbReference type="ChEBI" id="CHEBI:30031"/>
        <dbReference type="ChEBI" id="CHEBI:61961"/>
        <dbReference type="EC" id="1.14.11.67"/>
    </reaction>
</comment>
<gene>
    <name evidence="21" type="ORF">GPM918_LOCUS11069</name>
    <name evidence="22" type="ORF">SRO942_LOCUS11070</name>
</gene>
<evidence type="ECO:0000256" key="3">
    <source>
        <dbReference type="ARBA" id="ARBA00006801"/>
    </source>
</evidence>
<dbReference type="PROSITE" id="PS51184">
    <property type="entry name" value="JMJC"/>
    <property type="match status" value="1"/>
</dbReference>
<evidence type="ECO:0000256" key="8">
    <source>
        <dbReference type="ARBA" id="ARBA00022833"/>
    </source>
</evidence>
<dbReference type="FunFam" id="1.10.150.60:FF:000016">
    <property type="entry name" value="Putative Lysine-specific demethylase 5B"/>
    <property type="match status" value="1"/>
</dbReference>
<dbReference type="SMART" id="SM00545">
    <property type="entry name" value="JmjN"/>
    <property type="match status" value="1"/>
</dbReference>
<dbReference type="PROSITE" id="PS51183">
    <property type="entry name" value="JMJN"/>
    <property type="match status" value="1"/>
</dbReference>
<dbReference type="Gene3D" id="3.30.40.10">
    <property type="entry name" value="Zinc/RING finger domain, C3HC4 (zinc finger)"/>
    <property type="match status" value="1"/>
</dbReference>
<dbReference type="Pfam" id="PF02373">
    <property type="entry name" value="JmjC"/>
    <property type="match status" value="1"/>
</dbReference>
<dbReference type="SUPFAM" id="SSF46774">
    <property type="entry name" value="ARID-like"/>
    <property type="match status" value="1"/>
</dbReference>
<dbReference type="InterPro" id="IPR036431">
    <property type="entry name" value="ARID_dom_sf"/>
</dbReference>
<dbReference type="GO" id="GO:0000785">
    <property type="term" value="C:chromatin"/>
    <property type="evidence" value="ECO:0007669"/>
    <property type="project" value="TreeGrafter"/>
</dbReference>
<feature type="region of interest" description="Disordered" evidence="16">
    <location>
        <begin position="1331"/>
        <end position="1428"/>
    </location>
</feature>
<evidence type="ECO:0000256" key="16">
    <source>
        <dbReference type="SAM" id="MobiDB-lite"/>
    </source>
</evidence>
<evidence type="ECO:0000313" key="21">
    <source>
        <dbReference type="EMBL" id="CAF0947770.1"/>
    </source>
</evidence>
<keyword evidence="9" id="KW-0156">Chromatin regulator</keyword>
<evidence type="ECO:0000259" key="18">
    <source>
        <dbReference type="PROSITE" id="PS51011"/>
    </source>
</evidence>
<dbReference type="InterPro" id="IPR001965">
    <property type="entry name" value="Znf_PHD"/>
</dbReference>
<dbReference type="Proteomes" id="UP000681722">
    <property type="component" value="Unassembled WGS sequence"/>
</dbReference>
<comment type="caution">
    <text evidence="21">The sequence shown here is derived from an EMBL/GenBank/DDBJ whole genome shotgun (WGS) entry which is preliminary data.</text>
</comment>
<dbReference type="GO" id="GO:0034647">
    <property type="term" value="F:histone H3K4me/H3K4me2/H3K4me3 demethylase activity"/>
    <property type="evidence" value="ECO:0007669"/>
    <property type="project" value="UniProtKB-EC"/>
</dbReference>
<dbReference type="InterPro" id="IPR003349">
    <property type="entry name" value="JmjN"/>
</dbReference>
<evidence type="ECO:0000256" key="9">
    <source>
        <dbReference type="ARBA" id="ARBA00022853"/>
    </source>
</evidence>
<evidence type="ECO:0000256" key="12">
    <source>
        <dbReference type="ARBA" id="ARBA00023004"/>
    </source>
</evidence>
<keyword evidence="12" id="KW-0408">Iron</keyword>
<dbReference type="Pfam" id="PF08429">
    <property type="entry name" value="PLU-1"/>
    <property type="match status" value="1"/>
</dbReference>
<evidence type="ECO:0000256" key="5">
    <source>
        <dbReference type="ARBA" id="ARBA00022723"/>
    </source>
</evidence>
<dbReference type="Proteomes" id="UP000663829">
    <property type="component" value="Unassembled WGS sequence"/>
</dbReference>
<dbReference type="OrthoDB" id="1678912at2759"/>
<dbReference type="Pfam" id="PF21323">
    <property type="entry name" value="KDM5_C-hel"/>
    <property type="match status" value="1"/>
</dbReference>
<organism evidence="21 23">
    <name type="scientific">Didymodactylos carnosus</name>
    <dbReference type="NCBI Taxonomy" id="1234261"/>
    <lineage>
        <taxon>Eukaryota</taxon>
        <taxon>Metazoa</taxon>
        <taxon>Spiralia</taxon>
        <taxon>Gnathifera</taxon>
        <taxon>Rotifera</taxon>
        <taxon>Eurotatoria</taxon>
        <taxon>Bdelloidea</taxon>
        <taxon>Philodinida</taxon>
        <taxon>Philodinidae</taxon>
        <taxon>Didymodactylos</taxon>
    </lineage>
</organism>
<dbReference type="InterPro" id="IPR011011">
    <property type="entry name" value="Znf_FYVE_PHD"/>
</dbReference>
<evidence type="ECO:0000259" key="20">
    <source>
        <dbReference type="PROSITE" id="PS51184"/>
    </source>
</evidence>
<dbReference type="EMBL" id="CAJNOQ010002254">
    <property type="protein sequence ID" value="CAF0947770.1"/>
    <property type="molecule type" value="Genomic_DNA"/>
</dbReference>
<evidence type="ECO:0000256" key="4">
    <source>
        <dbReference type="ARBA" id="ARBA00012902"/>
    </source>
</evidence>
<feature type="region of interest" description="Disordered" evidence="16">
    <location>
        <begin position="1065"/>
        <end position="1087"/>
    </location>
</feature>
<name>A0A814CQJ5_9BILA</name>
<dbReference type="EC" id="1.14.11.67" evidence="4"/>
<dbReference type="InterPro" id="IPR013637">
    <property type="entry name" value="Lys_sp_deMease-like_dom"/>
</dbReference>
<dbReference type="PANTHER" id="PTHR10694:SF33">
    <property type="entry name" value="LYSINE-SPECIFIC DEMETHYLASE 5"/>
    <property type="match status" value="1"/>
</dbReference>